<name>E9EF37_METAQ</name>
<keyword evidence="3" id="KW-1185">Reference proteome</keyword>
<dbReference type="AlphaFoldDB" id="E9EF37"/>
<dbReference type="eggNOG" id="ENOG502RFGX">
    <property type="taxonomic scope" value="Eukaryota"/>
</dbReference>
<dbReference type="EMBL" id="GL698576">
    <property type="protein sequence ID" value="EFY85482.1"/>
    <property type="molecule type" value="Genomic_DNA"/>
</dbReference>
<protein>
    <recommendedName>
        <fullName evidence="1">DUF7708 domain-containing protein</fullName>
    </recommendedName>
</protein>
<dbReference type="Pfam" id="PF24809">
    <property type="entry name" value="DUF7708"/>
    <property type="match status" value="1"/>
</dbReference>
<proteinExistence type="predicted"/>
<evidence type="ECO:0000259" key="1">
    <source>
        <dbReference type="Pfam" id="PF24809"/>
    </source>
</evidence>
<evidence type="ECO:0000313" key="2">
    <source>
        <dbReference type="EMBL" id="EFY85482.1"/>
    </source>
</evidence>
<dbReference type="InterPro" id="IPR056125">
    <property type="entry name" value="DUF7708"/>
</dbReference>
<dbReference type="Proteomes" id="UP000002499">
    <property type="component" value="Unassembled WGS sequence"/>
</dbReference>
<evidence type="ECO:0000313" key="3">
    <source>
        <dbReference type="Proteomes" id="UP000002499"/>
    </source>
</evidence>
<dbReference type="OrthoDB" id="5389929at2759"/>
<accession>E9EF37</accession>
<reference evidence="2 3" key="1">
    <citation type="journal article" date="2011" name="PLoS Genet.">
        <title>Genome sequencing and comparative transcriptomics of the model entomopathogenic fungi Metarhizium anisopliae and M. acridum.</title>
        <authorList>
            <person name="Gao Q."/>
            <person name="Jin K."/>
            <person name="Ying S.H."/>
            <person name="Zhang Y."/>
            <person name="Xiao G."/>
            <person name="Shang Y."/>
            <person name="Duan Z."/>
            <person name="Hu X."/>
            <person name="Xie X.Q."/>
            <person name="Zhou G."/>
            <person name="Peng G."/>
            <person name="Luo Z."/>
            <person name="Huang W."/>
            <person name="Wang B."/>
            <person name="Fang W."/>
            <person name="Wang S."/>
            <person name="Zhong Y."/>
            <person name="Ma L.J."/>
            <person name="St Leger R.J."/>
            <person name="Zhao G.P."/>
            <person name="Pei Y."/>
            <person name="Feng M.G."/>
            <person name="Xia Y."/>
            <person name="Wang C."/>
        </authorList>
    </citation>
    <scope>NUCLEOTIDE SEQUENCE [LARGE SCALE GENOMIC DNA]</scope>
    <source>
        <strain evidence="2 3">CQMa 102</strain>
    </source>
</reference>
<sequence length="449" mass="51435">MDQGSGASEVTNISDGVIALEHDAKVQEILQDQHRIEKKLRKRDRETIKYTYEELDQLMKEWLNNAEAQQQLHHSDNALSKRVGRGALAFFNSCHGYLKALSGVVQLMEGLSQGYGTAAYAALSIFVVVAVSKKETETEIDTMLETLRREYTKIERLSPIYANRSMHSHVSNVYHLGLRSLQDAARYYRFKSYMRCWATQDSIRLTSVEAKVKENLECQVGGIFNNTRKLEPFDFKGKLERDGFYQAWDTDITSSFLVIRGETVAPESTRLSWASPAATGVIRLHSKPKQSPSNTGLIFYRRQDADIDLRVPMRRVSPTTVMSALIYQLLCTKNAKVILNDDQHFEKLRLNVIQAETANNDDRRSRLFKLYSVLSDLLKNLSFNRIYLILDRPNCLSDSSTVLKLLLDLIEACPTGLKILIVGREIDADFLSDSRERRRFHERVFNQHD</sequence>
<dbReference type="HOGENOM" id="CLU_609855_0_0_1"/>
<feature type="domain" description="DUF7708" evidence="1">
    <location>
        <begin position="90"/>
        <end position="198"/>
    </location>
</feature>
<gene>
    <name evidence="2" type="ORF">MAC_08485</name>
</gene>
<dbReference type="InParanoid" id="E9EF37"/>
<organism evidence="3">
    <name type="scientific">Metarhizium acridum (strain CQMa 102)</name>
    <dbReference type="NCBI Taxonomy" id="655827"/>
    <lineage>
        <taxon>Eukaryota</taxon>
        <taxon>Fungi</taxon>
        <taxon>Dikarya</taxon>
        <taxon>Ascomycota</taxon>
        <taxon>Pezizomycotina</taxon>
        <taxon>Sordariomycetes</taxon>
        <taxon>Hypocreomycetidae</taxon>
        <taxon>Hypocreales</taxon>
        <taxon>Clavicipitaceae</taxon>
        <taxon>Metarhizium</taxon>
    </lineage>
</organism>